<proteinExistence type="predicted"/>
<dbReference type="PANTHER" id="PTHR43364">
    <property type="entry name" value="NADH-SPECIFIC METHYLGLYOXAL REDUCTASE-RELATED"/>
    <property type="match status" value="1"/>
</dbReference>
<evidence type="ECO:0000313" key="3">
    <source>
        <dbReference type="EMBL" id="CAE6487300.1"/>
    </source>
</evidence>
<dbReference type="Proteomes" id="UP000663850">
    <property type="component" value="Unassembled WGS sequence"/>
</dbReference>
<evidence type="ECO:0000259" key="2">
    <source>
        <dbReference type="Pfam" id="PF00248"/>
    </source>
</evidence>
<dbReference type="InterPro" id="IPR050523">
    <property type="entry name" value="AKR_Detox_Biosynth"/>
</dbReference>
<dbReference type="Pfam" id="PF00248">
    <property type="entry name" value="Aldo_ket_red"/>
    <property type="match status" value="1"/>
</dbReference>
<sequence>MAMTVSYIQTVDSPYGETIIVAELWGQSSSANTSPVFSRGLISPFGQARKHIFRSIKQTLKERQLGHIDVVQYTISDPDEPLAETMRALNDIVRAGYVRYVIVSSFHVWQLRAMRVYNEANGLSPYVSFQELSYSTWEEQMAPSSIDRLGSEVSSLEKPLLFESLA</sequence>
<feature type="domain" description="NADP-dependent oxidoreductase" evidence="2">
    <location>
        <begin position="45"/>
        <end position="137"/>
    </location>
</feature>
<evidence type="ECO:0000256" key="1">
    <source>
        <dbReference type="ARBA" id="ARBA00023002"/>
    </source>
</evidence>
<dbReference type="InterPro" id="IPR023210">
    <property type="entry name" value="NADP_OxRdtase_dom"/>
</dbReference>
<accession>A0A8H3H8H4</accession>
<gene>
    <name evidence="3" type="ORF">RDB_LOCUS80929</name>
</gene>
<dbReference type="GO" id="GO:0016491">
    <property type="term" value="F:oxidoreductase activity"/>
    <property type="evidence" value="ECO:0007669"/>
    <property type="project" value="UniProtKB-KW"/>
</dbReference>
<dbReference type="AlphaFoldDB" id="A0A8H3H8H4"/>
<dbReference type="EMBL" id="CAJMWZ010004266">
    <property type="protein sequence ID" value="CAE6487300.1"/>
    <property type="molecule type" value="Genomic_DNA"/>
</dbReference>
<protein>
    <recommendedName>
        <fullName evidence="2">NADP-dependent oxidoreductase domain-containing protein</fullName>
    </recommendedName>
</protein>
<dbReference type="SUPFAM" id="SSF51430">
    <property type="entry name" value="NAD(P)-linked oxidoreductase"/>
    <property type="match status" value="1"/>
</dbReference>
<keyword evidence="1" id="KW-0560">Oxidoreductase</keyword>
<dbReference type="PANTHER" id="PTHR43364:SF4">
    <property type="entry name" value="NAD(P)-LINKED OXIDOREDUCTASE SUPERFAMILY PROTEIN"/>
    <property type="match status" value="1"/>
</dbReference>
<dbReference type="Gene3D" id="3.20.20.100">
    <property type="entry name" value="NADP-dependent oxidoreductase domain"/>
    <property type="match status" value="1"/>
</dbReference>
<organism evidence="3 4">
    <name type="scientific">Rhizoctonia solani</name>
    <dbReference type="NCBI Taxonomy" id="456999"/>
    <lineage>
        <taxon>Eukaryota</taxon>
        <taxon>Fungi</taxon>
        <taxon>Dikarya</taxon>
        <taxon>Basidiomycota</taxon>
        <taxon>Agaricomycotina</taxon>
        <taxon>Agaricomycetes</taxon>
        <taxon>Cantharellales</taxon>
        <taxon>Ceratobasidiaceae</taxon>
        <taxon>Rhizoctonia</taxon>
    </lineage>
</organism>
<evidence type="ECO:0000313" key="4">
    <source>
        <dbReference type="Proteomes" id="UP000663850"/>
    </source>
</evidence>
<reference evidence="3" key="1">
    <citation type="submission" date="2021-01" db="EMBL/GenBank/DDBJ databases">
        <authorList>
            <person name="Kaushik A."/>
        </authorList>
    </citation>
    <scope>NUCLEOTIDE SEQUENCE</scope>
    <source>
        <strain evidence="3">Type strain: AG8-Rh-89/</strain>
    </source>
</reference>
<name>A0A8H3H8H4_9AGAM</name>
<dbReference type="InterPro" id="IPR036812">
    <property type="entry name" value="NAD(P)_OxRdtase_dom_sf"/>
</dbReference>
<comment type="caution">
    <text evidence="3">The sequence shown here is derived from an EMBL/GenBank/DDBJ whole genome shotgun (WGS) entry which is preliminary data.</text>
</comment>